<dbReference type="Gene3D" id="1.10.10.10">
    <property type="entry name" value="Winged helix-like DNA-binding domain superfamily/Winged helix DNA-binding domain"/>
    <property type="match status" value="2"/>
</dbReference>
<evidence type="ECO:0000256" key="4">
    <source>
        <dbReference type="ARBA" id="ARBA00022499"/>
    </source>
</evidence>
<keyword evidence="15" id="KW-1185">Reference proteome</keyword>
<keyword evidence="5" id="KW-0597">Phosphoprotein</keyword>
<dbReference type="OrthoDB" id="27073at2759"/>
<dbReference type="GO" id="GO:0031981">
    <property type="term" value="C:nuclear lumen"/>
    <property type="evidence" value="ECO:0007669"/>
    <property type="project" value="UniProtKB-ARBA"/>
</dbReference>
<dbReference type="InterPro" id="IPR016157">
    <property type="entry name" value="Cullin_CS"/>
</dbReference>
<evidence type="ECO:0000256" key="9">
    <source>
        <dbReference type="ARBA" id="ARBA00023242"/>
    </source>
</evidence>
<evidence type="ECO:0000256" key="10">
    <source>
        <dbReference type="ARBA" id="ARBA00069610"/>
    </source>
</evidence>
<dbReference type="SUPFAM" id="SSF46785">
    <property type="entry name" value="Winged helix' DNA-binding domain"/>
    <property type="match status" value="1"/>
</dbReference>
<dbReference type="InterPro" id="IPR059120">
    <property type="entry name" value="Cullin-like_AB"/>
</dbReference>
<dbReference type="InterPro" id="IPR036388">
    <property type="entry name" value="WH-like_DNA-bd_sf"/>
</dbReference>
<evidence type="ECO:0000256" key="8">
    <source>
        <dbReference type="ARBA" id="ARBA00022990"/>
    </source>
</evidence>
<dbReference type="InterPro" id="IPR001373">
    <property type="entry name" value="Cullin_N"/>
</dbReference>
<evidence type="ECO:0000256" key="6">
    <source>
        <dbReference type="ARBA" id="ARBA00022786"/>
    </source>
</evidence>
<evidence type="ECO:0000259" key="13">
    <source>
        <dbReference type="PROSITE" id="PS50069"/>
    </source>
</evidence>
<organism evidence="14 15">
    <name type="scientific">Armadillidium nasatum</name>
    <dbReference type="NCBI Taxonomy" id="96803"/>
    <lineage>
        <taxon>Eukaryota</taxon>
        <taxon>Metazoa</taxon>
        <taxon>Ecdysozoa</taxon>
        <taxon>Arthropoda</taxon>
        <taxon>Crustacea</taxon>
        <taxon>Multicrustacea</taxon>
        <taxon>Malacostraca</taxon>
        <taxon>Eumalacostraca</taxon>
        <taxon>Peracarida</taxon>
        <taxon>Isopoda</taxon>
        <taxon>Oniscidea</taxon>
        <taxon>Crinocheta</taxon>
        <taxon>Armadillidiidae</taxon>
        <taxon>Armadillidium</taxon>
    </lineage>
</organism>
<reference evidence="14 15" key="1">
    <citation type="journal article" date="2019" name="PLoS Biol.">
        <title>Sex chromosomes control vertical transmission of feminizing Wolbachia symbionts in an isopod.</title>
        <authorList>
            <person name="Becking T."/>
            <person name="Chebbi M.A."/>
            <person name="Giraud I."/>
            <person name="Moumen B."/>
            <person name="Laverre T."/>
            <person name="Caubet Y."/>
            <person name="Peccoud J."/>
            <person name="Gilbert C."/>
            <person name="Cordaux R."/>
        </authorList>
    </citation>
    <scope>NUCLEOTIDE SEQUENCE [LARGE SCALE GENOMIC DNA]</scope>
    <source>
        <strain evidence="14">ANa2</strain>
        <tissue evidence="14">Whole body excluding digestive tract and cuticle</tissue>
    </source>
</reference>
<sequence>MMSLKPRAVAFDEKWEKIEETVTLVLTLGAIKQKYWNERFSDIYALCVAHPDPLADKLYLETKSLLENHVRDLCVKVSAQQDENLLSEYYKHWLKYSTGAKNLNCLYSYLNNQYVQKTKMTEADIMYGGTHSHDSGDRNVRNCHETTGELGLDIWQRELIIPLQNRLAALLLACIKQDRCNQNTDSPTTTIRGVIFSFIDVNMFKNKSSLELFENVFEKALILETGEFYSSEASAILQECDVSQYMEKVINRLSEEKLRATKFLPPSSHTSVEKEVQTKMIADHLATLHAEAPAMVAQENTRDLGNMYKLLKTVHGGVSVMVKQLQEHIKQKGLQATNNLKGDNVPAQFVESLLKVHQKYMDMIKNLFSNDQQFVGALDKAFESVINHRVTSRNICKSPELLAKYCDSLLKKSTKGLNESEVDDKLAQSITIFKYIDDKDVFQKFYSRHLAKRLIQQQSHSMDSEEAMINKLKQACGYEYTSKLHRMFTDMNISAGHNQKFQEYTSQQKIELGINFSINVLQAGAWPLGQSTLTPFSVPHELEKSVQAFEAFYHKNFSGRKLTWLHHLCQGELKVGFTKRTYLITMSSFQMAMLLVFEKTDSLTCAELQQHTTLNDEQFYKFLQSLIDCKILTASEEVLEKTTVLKLNFDYTNKRTKFKITVASPKETQQEVEHTHTSVDEDRKLYLQAAIVRIMKARKVLQHSLLIQEVISQSRVRFIPQIPMIKKCIEVLIDKQYLERSSSSSDQYSYVA</sequence>
<dbReference type="PROSITE" id="PS50069">
    <property type="entry name" value="CULLIN_2"/>
    <property type="match status" value="1"/>
</dbReference>
<evidence type="ECO:0000313" key="15">
    <source>
        <dbReference type="Proteomes" id="UP000326759"/>
    </source>
</evidence>
<keyword evidence="8" id="KW-0007">Acetylation</keyword>
<evidence type="ECO:0000313" key="14">
    <source>
        <dbReference type="EMBL" id="KAB7496497.1"/>
    </source>
</evidence>
<dbReference type="GO" id="GO:0006511">
    <property type="term" value="P:ubiquitin-dependent protein catabolic process"/>
    <property type="evidence" value="ECO:0007669"/>
    <property type="project" value="InterPro"/>
</dbReference>
<name>A0A5N5SR68_9CRUS</name>
<keyword evidence="6" id="KW-0833">Ubl conjugation pathway</keyword>
<comment type="similarity">
    <text evidence="3 11 12">Belongs to the cullin family.</text>
</comment>
<dbReference type="SUPFAM" id="SSF75632">
    <property type="entry name" value="Cullin homology domain"/>
    <property type="match status" value="1"/>
</dbReference>
<evidence type="ECO:0000256" key="11">
    <source>
        <dbReference type="PROSITE-ProRule" id="PRU00330"/>
    </source>
</evidence>
<gene>
    <name evidence="14" type="primary">Cul2_1</name>
    <name evidence="14" type="ORF">Anas_10861</name>
</gene>
<dbReference type="SMART" id="SM00182">
    <property type="entry name" value="CULLIN"/>
    <property type="match status" value="1"/>
</dbReference>
<dbReference type="InterPro" id="IPR019559">
    <property type="entry name" value="Cullin_neddylation_domain"/>
</dbReference>
<dbReference type="InterPro" id="IPR045093">
    <property type="entry name" value="Cullin"/>
</dbReference>
<dbReference type="AlphaFoldDB" id="A0A5N5SR68"/>
<comment type="caution">
    <text evidence="14">The sequence shown here is derived from an EMBL/GenBank/DDBJ whole genome shotgun (WGS) entry which is preliminary data.</text>
</comment>
<dbReference type="FunFam" id="1.20.1310.10:FF:000012">
    <property type="entry name" value="Cullin 2"/>
    <property type="match status" value="1"/>
</dbReference>
<keyword evidence="4" id="KW-1017">Isopeptide bond</keyword>
<evidence type="ECO:0000256" key="7">
    <source>
        <dbReference type="ARBA" id="ARBA00022843"/>
    </source>
</evidence>
<feature type="domain" description="Cullin family profile" evidence="13">
    <location>
        <begin position="397"/>
        <end position="627"/>
    </location>
</feature>
<evidence type="ECO:0000256" key="3">
    <source>
        <dbReference type="ARBA" id="ARBA00006019"/>
    </source>
</evidence>
<proteinExistence type="inferred from homology"/>
<dbReference type="Gene3D" id="4.10.1030.10">
    <property type="entry name" value="Ring Box Chain A, domain 5"/>
    <property type="match status" value="1"/>
</dbReference>
<dbReference type="GO" id="GO:0031462">
    <property type="term" value="C:Cul2-RING ubiquitin ligase complex"/>
    <property type="evidence" value="ECO:0007669"/>
    <property type="project" value="UniProtKB-ARBA"/>
</dbReference>
<dbReference type="InterPro" id="IPR016158">
    <property type="entry name" value="Cullin_homology"/>
</dbReference>
<dbReference type="SMART" id="SM00884">
    <property type="entry name" value="Cullin_Nedd8"/>
    <property type="match status" value="1"/>
</dbReference>
<dbReference type="Pfam" id="PF26557">
    <property type="entry name" value="Cullin_AB"/>
    <property type="match status" value="1"/>
</dbReference>
<dbReference type="FunFam" id="1.10.10.10:FF:000014">
    <property type="entry name" value="Cullin 1"/>
    <property type="match status" value="1"/>
</dbReference>
<dbReference type="GO" id="GO:0031625">
    <property type="term" value="F:ubiquitin protein ligase binding"/>
    <property type="evidence" value="ECO:0007669"/>
    <property type="project" value="InterPro"/>
</dbReference>
<keyword evidence="7" id="KW-0832">Ubl conjugation</keyword>
<dbReference type="Pfam" id="PF10557">
    <property type="entry name" value="Cullin_Nedd8"/>
    <property type="match status" value="1"/>
</dbReference>
<dbReference type="Proteomes" id="UP000326759">
    <property type="component" value="Unassembled WGS sequence"/>
</dbReference>
<dbReference type="FunFam" id="1.20.1310.10:FF:000016">
    <property type="entry name" value="Cullin 2"/>
    <property type="match status" value="1"/>
</dbReference>
<dbReference type="PANTHER" id="PTHR11932">
    <property type="entry name" value="CULLIN"/>
    <property type="match status" value="1"/>
</dbReference>
<dbReference type="InterPro" id="IPR036390">
    <property type="entry name" value="WH_DNA-bd_sf"/>
</dbReference>
<evidence type="ECO:0000256" key="1">
    <source>
        <dbReference type="ARBA" id="ARBA00004123"/>
    </source>
</evidence>
<comment type="pathway">
    <text evidence="2">Protein modification; protein ubiquitination.</text>
</comment>
<evidence type="ECO:0000256" key="12">
    <source>
        <dbReference type="RuleBase" id="RU003829"/>
    </source>
</evidence>
<dbReference type="InterPro" id="IPR036317">
    <property type="entry name" value="Cullin_homology_sf"/>
</dbReference>
<dbReference type="EMBL" id="SEYY01021297">
    <property type="protein sequence ID" value="KAB7496497.1"/>
    <property type="molecule type" value="Genomic_DNA"/>
</dbReference>
<comment type="subcellular location">
    <subcellularLocation>
        <location evidence="1">Nucleus</location>
    </subcellularLocation>
</comment>
<protein>
    <recommendedName>
        <fullName evidence="10">Cullin-2</fullName>
    </recommendedName>
</protein>
<dbReference type="InterPro" id="IPR016159">
    <property type="entry name" value="Cullin_repeat-like_dom_sf"/>
</dbReference>
<dbReference type="Gene3D" id="1.20.1310.10">
    <property type="entry name" value="Cullin Repeats"/>
    <property type="match status" value="4"/>
</dbReference>
<dbReference type="FunFam" id="1.20.1310.10:FF:000022">
    <property type="entry name" value="Cullin-2 isoform 2"/>
    <property type="match status" value="1"/>
</dbReference>
<dbReference type="PROSITE" id="PS01256">
    <property type="entry name" value="CULLIN_1"/>
    <property type="match status" value="1"/>
</dbReference>
<evidence type="ECO:0000256" key="5">
    <source>
        <dbReference type="ARBA" id="ARBA00022553"/>
    </source>
</evidence>
<dbReference type="Pfam" id="PF00888">
    <property type="entry name" value="Cullin"/>
    <property type="match status" value="1"/>
</dbReference>
<dbReference type="FunFam" id="4.10.1030.10:FF:000002">
    <property type="entry name" value="cullin homolog 1"/>
    <property type="match status" value="1"/>
</dbReference>
<accession>A0A5N5SR68</accession>
<evidence type="ECO:0000256" key="2">
    <source>
        <dbReference type="ARBA" id="ARBA00004906"/>
    </source>
</evidence>
<keyword evidence="9" id="KW-0539">Nucleus</keyword>
<dbReference type="SUPFAM" id="SSF74788">
    <property type="entry name" value="Cullin repeat-like"/>
    <property type="match status" value="1"/>
</dbReference>